<keyword evidence="1" id="KW-1003">Cell membrane</keyword>
<dbReference type="InterPro" id="IPR002696">
    <property type="entry name" value="Membr_insert_effic_factor_YidD"/>
</dbReference>
<keyword evidence="3" id="KW-1185">Reference proteome</keyword>
<evidence type="ECO:0000313" key="3">
    <source>
        <dbReference type="Proteomes" id="UP000219356"/>
    </source>
</evidence>
<comment type="function">
    <text evidence="1">Could be involved in insertion of integral membrane proteins into the membrane.</text>
</comment>
<proteinExistence type="inferred from homology"/>
<dbReference type="EMBL" id="OBEK01000002">
    <property type="protein sequence ID" value="SNZ10076.1"/>
    <property type="molecule type" value="Genomic_DNA"/>
</dbReference>
<evidence type="ECO:0000313" key="2">
    <source>
        <dbReference type="EMBL" id="SNZ10076.1"/>
    </source>
</evidence>
<dbReference type="OrthoDB" id="9801753at2"/>
<name>A0A285NQE2_9BACI</name>
<dbReference type="SMART" id="SM01234">
    <property type="entry name" value="Haemolytic"/>
    <property type="match status" value="1"/>
</dbReference>
<accession>A0A285NQE2</accession>
<dbReference type="PANTHER" id="PTHR33383:SF1">
    <property type="entry name" value="MEMBRANE PROTEIN INSERTION EFFICIENCY FACTOR-RELATED"/>
    <property type="match status" value="1"/>
</dbReference>
<evidence type="ECO:0000256" key="1">
    <source>
        <dbReference type="HAMAP-Rule" id="MF_00386"/>
    </source>
</evidence>
<organism evidence="2 3">
    <name type="scientific">Terribacillus aidingensis</name>
    <dbReference type="NCBI Taxonomy" id="586416"/>
    <lineage>
        <taxon>Bacteria</taxon>
        <taxon>Bacillati</taxon>
        <taxon>Bacillota</taxon>
        <taxon>Bacilli</taxon>
        <taxon>Bacillales</taxon>
        <taxon>Bacillaceae</taxon>
        <taxon>Terribacillus</taxon>
    </lineage>
</organism>
<dbReference type="NCBIfam" id="TIGR00278">
    <property type="entry name" value="membrane protein insertion efficiency factor YidD"/>
    <property type="match status" value="1"/>
</dbReference>
<dbReference type="AlphaFoldDB" id="A0A285NQE2"/>
<sequence length="80" mass="9234">MGKVFLALIRSYRRFISPLTPPTCRFYPTCSQYGMEAIQRYGPWKGGWLTIKRILKCQPFHRGGFDPVPGCGCEPHEKKQ</sequence>
<dbReference type="Pfam" id="PF01809">
    <property type="entry name" value="YidD"/>
    <property type="match status" value="1"/>
</dbReference>
<dbReference type="HAMAP" id="MF_00386">
    <property type="entry name" value="UPF0161_YidD"/>
    <property type="match status" value="1"/>
</dbReference>
<gene>
    <name evidence="2" type="ORF">SAMN05421503_1524</name>
</gene>
<keyword evidence="1" id="KW-0472">Membrane</keyword>
<dbReference type="STRING" id="586416.GZ22_07475"/>
<dbReference type="GO" id="GO:0005886">
    <property type="term" value="C:plasma membrane"/>
    <property type="evidence" value="ECO:0007669"/>
    <property type="project" value="UniProtKB-SubCell"/>
</dbReference>
<dbReference type="Proteomes" id="UP000219356">
    <property type="component" value="Unassembled WGS sequence"/>
</dbReference>
<protein>
    <recommendedName>
        <fullName evidence="1">Putative membrane protein insertion efficiency factor</fullName>
    </recommendedName>
</protein>
<comment type="similarity">
    <text evidence="1">Belongs to the UPF0161 family.</text>
</comment>
<reference evidence="3" key="1">
    <citation type="submission" date="2017-09" db="EMBL/GenBank/DDBJ databases">
        <authorList>
            <person name="Varghese N."/>
            <person name="Submissions S."/>
        </authorList>
    </citation>
    <scope>NUCLEOTIDE SEQUENCE [LARGE SCALE GENOMIC DNA]</scope>
    <source>
        <strain evidence="3">CGMCC 1.8913</strain>
    </source>
</reference>
<comment type="subcellular location">
    <subcellularLocation>
        <location evidence="1">Cell membrane</location>
        <topology evidence="1">Peripheral membrane protein</topology>
        <orientation evidence="1">Cytoplasmic side</orientation>
    </subcellularLocation>
</comment>
<dbReference type="RefSeq" id="WP_097040832.1">
    <property type="nucleotide sequence ID" value="NZ_OBEK01000002.1"/>
</dbReference>
<dbReference type="PANTHER" id="PTHR33383">
    <property type="entry name" value="MEMBRANE PROTEIN INSERTION EFFICIENCY FACTOR-RELATED"/>
    <property type="match status" value="1"/>
</dbReference>